<evidence type="ECO:0000313" key="2">
    <source>
        <dbReference type="EMBL" id="MBE7525504.1"/>
    </source>
</evidence>
<accession>A0A928Y6V4</accession>
<protein>
    <submittedName>
        <fullName evidence="2">FkbM family methyltransferase</fullName>
    </submittedName>
</protein>
<dbReference type="InterPro" id="IPR006342">
    <property type="entry name" value="FkbM_mtfrase"/>
</dbReference>
<dbReference type="Gene3D" id="3.40.50.150">
    <property type="entry name" value="Vaccinia Virus protein VP39"/>
    <property type="match status" value="1"/>
</dbReference>
<proteinExistence type="predicted"/>
<dbReference type="Proteomes" id="UP000710385">
    <property type="component" value="Unassembled WGS sequence"/>
</dbReference>
<dbReference type="PANTHER" id="PTHR36973">
    <property type="entry name" value="SLL1456 PROTEIN-RELATED"/>
    <property type="match status" value="1"/>
</dbReference>
<feature type="domain" description="Methyltransferase FkbM" evidence="1">
    <location>
        <begin position="41"/>
        <end position="187"/>
    </location>
</feature>
<dbReference type="GO" id="GO:0032259">
    <property type="term" value="P:methylation"/>
    <property type="evidence" value="ECO:0007669"/>
    <property type="project" value="UniProtKB-KW"/>
</dbReference>
<reference evidence="2" key="1">
    <citation type="submission" date="2020-05" db="EMBL/GenBank/DDBJ databases">
        <title>High-Quality Genomes of Partial-Nitritation/Anammox System by Hierarchical Clustering Based Hybrid Assembly.</title>
        <authorList>
            <person name="Liu L."/>
            <person name="Wang Y."/>
            <person name="Che Y."/>
            <person name="Chen Y."/>
            <person name="Xia Y."/>
            <person name="Luo R."/>
            <person name="Cheng S.H."/>
            <person name="Zheng C."/>
            <person name="Zhang T."/>
        </authorList>
    </citation>
    <scope>NUCLEOTIDE SEQUENCE</scope>
    <source>
        <strain evidence="2">H1_PAT1</strain>
    </source>
</reference>
<keyword evidence="2" id="KW-0489">Methyltransferase</keyword>
<dbReference type="InterPro" id="IPR029063">
    <property type="entry name" value="SAM-dependent_MTases_sf"/>
</dbReference>
<dbReference type="InterPro" id="IPR053188">
    <property type="entry name" value="FkbM_Methyltransferase"/>
</dbReference>
<evidence type="ECO:0000313" key="3">
    <source>
        <dbReference type="Proteomes" id="UP000710385"/>
    </source>
</evidence>
<dbReference type="GO" id="GO:0008171">
    <property type="term" value="F:O-methyltransferase activity"/>
    <property type="evidence" value="ECO:0007669"/>
    <property type="project" value="TreeGrafter"/>
</dbReference>
<name>A0A928Y6V4_UNCKA</name>
<dbReference type="SUPFAM" id="SSF53335">
    <property type="entry name" value="S-adenosyl-L-methionine-dependent methyltransferases"/>
    <property type="match status" value="1"/>
</dbReference>
<evidence type="ECO:0000259" key="1">
    <source>
        <dbReference type="Pfam" id="PF05050"/>
    </source>
</evidence>
<sequence length="328" mass="37166">MNPFINPVFNPVFSRYPLRLVDVGAAGVLRSPWPRASTFLHVYAFEPGARVEDILQGQNQNITVFPVALSDHSGRAMLHETKKPDGSSLLQPSNNLEPYGGSDRFEVVKEYPVEVETLDQIIAQHAIPYVDFLKIDTQGTELQVLKGSEGTLVSVFGIHLEVNFFGRYEGQTYFSDVDSWLRHRGFVLYDLERRYLKLKTGLNFGGPKGALMKGDALYLRNPLIPDIYNDADPESRKARALRKIAIALLYGYVDVAFGLFQEFNLFFCDEEIVVLRDFFSHTKSSARFIPQFRGRVRLARFFKQIGAWLEPRSNIGSSGDDIFGNSLR</sequence>
<dbReference type="AlphaFoldDB" id="A0A928Y6V4"/>
<comment type="caution">
    <text evidence="2">The sequence shown here is derived from an EMBL/GenBank/DDBJ whole genome shotgun (WGS) entry which is preliminary data.</text>
</comment>
<organism evidence="2 3">
    <name type="scientific">candidate division WWE3 bacterium</name>
    <dbReference type="NCBI Taxonomy" id="2053526"/>
    <lineage>
        <taxon>Bacteria</taxon>
        <taxon>Katanobacteria</taxon>
    </lineage>
</organism>
<keyword evidence="2" id="KW-0808">Transferase</keyword>
<dbReference type="NCBIfam" id="TIGR01444">
    <property type="entry name" value="fkbM_fam"/>
    <property type="match status" value="1"/>
</dbReference>
<dbReference type="Pfam" id="PF05050">
    <property type="entry name" value="Methyltransf_21"/>
    <property type="match status" value="1"/>
</dbReference>
<dbReference type="EMBL" id="JABTTY010000001">
    <property type="protein sequence ID" value="MBE7525504.1"/>
    <property type="molecule type" value="Genomic_DNA"/>
</dbReference>
<dbReference type="PANTHER" id="PTHR36973:SF4">
    <property type="entry name" value="NODULATION PROTEIN"/>
    <property type="match status" value="1"/>
</dbReference>
<gene>
    <name evidence="2" type="ORF">HS096_03925</name>
</gene>